<organism evidence="3 4">
    <name type="scientific">Pelagibius litoralis</name>
    <dbReference type="NCBI Taxonomy" id="374515"/>
    <lineage>
        <taxon>Bacteria</taxon>
        <taxon>Pseudomonadati</taxon>
        <taxon>Pseudomonadota</taxon>
        <taxon>Alphaproteobacteria</taxon>
        <taxon>Rhodospirillales</taxon>
        <taxon>Rhodovibrionaceae</taxon>
        <taxon>Pelagibius</taxon>
    </lineage>
</organism>
<evidence type="ECO:0000313" key="4">
    <source>
        <dbReference type="Proteomes" id="UP000761264"/>
    </source>
</evidence>
<dbReference type="PANTHER" id="PTHR12526">
    <property type="entry name" value="GLYCOSYLTRANSFERASE"/>
    <property type="match status" value="1"/>
</dbReference>
<dbReference type="RefSeq" id="WP_167224213.1">
    <property type="nucleotide sequence ID" value="NZ_JAAQPH010000007.1"/>
</dbReference>
<dbReference type="PANTHER" id="PTHR12526:SF635">
    <property type="entry name" value="GLYCOSYL TRANSFERASE GROUP 1"/>
    <property type="match status" value="1"/>
</dbReference>
<accession>A0A967C287</accession>
<proteinExistence type="predicted"/>
<feature type="domain" description="Glycosyltransferase subfamily 4-like N-terminal" evidence="2">
    <location>
        <begin position="18"/>
        <end position="241"/>
    </location>
</feature>
<comment type="caution">
    <text evidence="3">The sequence shown here is derived from an EMBL/GenBank/DDBJ whole genome shotgun (WGS) entry which is preliminary data.</text>
</comment>
<dbReference type="GO" id="GO:0016757">
    <property type="term" value="F:glycosyltransferase activity"/>
    <property type="evidence" value="ECO:0007669"/>
    <property type="project" value="InterPro"/>
</dbReference>
<dbReference type="Gene3D" id="3.40.50.2000">
    <property type="entry name" value="Glycogen Phosphorylase B"/>
    <property type="match status" value="2"/>
</dbReference>
<reference evidence="3" key="1">
    <citation type="submission" date="2020-03" db="EMBL/GenBank/DDBJ databases">
        <title>Genome of Pelagibius litoralis DSM 21314T.</title>
        <authorList>
            <person name="Wang G."/>
        </authorList>
    </citation>
    <scope>NUCLEOTIDE SEQUENCE</scope>
    <source>
        <strain evidence="3">DSM 21314</strain>
    </source>
</reference>
<evidence type="ECO:0000259" key="2">
    <source>
        <dbReference type="Pfam" id="PF13439"/>
    </source>
</evidence>
<protein>
    <submittedName>
        <fullName evidence="3">Glycosyltransferase</fullName>
    </submittedName>
</protein>
<name>A0A967C287_9PROT</name>
<dbReference type="InterPro" id="IPR028098">
    <property type="entry name" value="Glyco_trans_4-like_N"/>
</dbReference>
<dbReference type="SUPFAM" id="SSF53756">
    <property type="entry name" value="UDP-Glycosyltransferase/glycogen phosphorylase"/>
    <property type="match status" value="1"/>
</dbReference>
<evidence type="ECO:0000313" key="3">
    <source>
        <dbReference type="EMBL" id="NIA69016.1"/>
    </source>
</evidence>
<dbReference type="Pfam" id="PF13439">
    <property type="entry name" value="Glyco_transf_4"/>
    <property type="match status" value="1"/>
</dbReference>
<keyword evidence="4" id="KW-1185">Reference proteome</keyword>
<gene>
    <name evidence="3" type="ORF">HBA54_10480</name>
</gene>
<dbReference type="InterPro" id="IPR001296">
    <property type="entry name" value="Glyco_trans_1"/>
</dbReference>
<feature type="domain" description="Glycosyl transferase family 1" evidence="1">
    <location>
        <begin position="317"/>
        <end position="432"/>
    </location>
</feature>
<dbReference type="Pfam" id="PF00534">
    <property type="entry name" value="Glycos_transf_1"/>
    <property type="match status" value="1"/>
</dbReference>
<evidence type="ECO:0000259" key="1">
    <source>
        <dbReference type="Pfam" id="PF00534"/>
    </source>
</evidence>
<dbReference type="EMBL" id="JAAQPH010000007">
    <property type="protein sequence ID" value="NIA69016.1"/>
    <property type="molecule type" value="Genomic_DNA"/>
</dbReference>
<dbReference type="Proteomes" id="UP000761264">
    <property type="component" value="Unassembled WGS sequence"/>
</dbReference>
<sequence>MNRESLKVLTVSAADEGGGAEKIAMTLFRALRASDHMSWMAVGRRKKADPDIFTIPDTAWKEALLDWVSPAIAGRLGEARFRRALLQLTNPRFLLDRLRGREPFHYAGTMRLLDLPPERPDVLHCHNLHGGYFDLRELARLGSELPVVLTLHDEWTFTGHCAYTLGCERWRNGCGQCPHLDVYPAIRRDGSAANWAAKRAIFNSSRLYVATPSRWLMERVKDSVLANAIVEAKVIPNGIDLGVFKPGNRAEARHRLGLPADVLILLFTANRARVSPFKDYVTVRAAALEVARVLPQRRVLLLALGDAGPDEKVGDTEIRFVPYQSEEGTVASYYLAADVYLHAAHADNFPTTILEASACGLPVVATAVGGIPEQIDSLDYHGLREGAGSGDNAEKATGVLVPPGDSMAMAEAVRLLLEAPNLRTRLSRNAAERAQREWSEVRMVEAYLDWYRQILRA</sequence>
<dbReference type="AlphaFoldDB" id="A0A967C287"/>